<accession>A0A815HNK8</accession>
<reference evidence="1" key="1">
    <citation type="submission" date="2021-02" db="EMBL/GenBank/DDBJ databases">
        <authorList>
            <person name="Nowell W R."/>
        </authorList>
    </citation>
    <scope>NUCLEOTIDE SEQUENCE</scope>
</reference>
<dbReference type="Proteomes" id="UP000663882">
    <property type="component" value="Unassembled WGS sequence"/>
</dbReference>
<evidence type="ECO:0000313" key="1">
    <source>
        <dbReference type="EMBL" id="CAF1357396.1"/>
    </source>
</evidence>
<sequence length="102" mass="12086">MYETFFGQISNDAVNIFDKRIKSKQKRHEQITNNSKQKKQDLDTAVLEHHHALGFQSEEVKAQLHKKTIQKEIYFKTAKFVYTHTTKLLGKAKDLFNNTYFH</sequence>
<name>A0A815HNK8_9BILA</name>
<protein>
    <submittedName>
        <fullName evidence="1">Uncharacterized protein</fullName>
    </submittedName>
</protein>
<organism evidence="1 2">
    <name type="scientific">Rotaria sordida</name>
    <dbReference type="NCBI Taxonomy" id="392033"/>
    <lineage>
        <taxon>Eukaryota</taxon>
        <taxon>Metazoa</taxon>
        <taxon>Spiralia</taxon>
        <taxon>Gnathifera</taxon>
        <taxon>Rotifera</taxon>
        <taxon>Eurotatoria</taxon>
        <taxon>Bdelloidea</taxon>
        <taxon>Philodinida</taxon>
        <taxon>Philodinidae</taxon>
        <taxon>Rotaria</taxon>
    </lineage>
</organism>
<proteinExistence type="predicted"/>
<evidence type="ECO:0000313" key="2">
    <source>
        <dbReference type="Proteomes" id="UP000663882"/>
    </source>
</evidence>
<comment type="caution">
    <text evidence="1">The sequence shown here is derived from an EMBL/GenBank/DDBJ whole genome shotgun (WGS) entry which is preliminary data.</text>
</comment>
<dbReference type="EMBL" id="CAJNOO010003853">
    <property type="protein sequence ID" value="CAF1357396.1"/>
    <property type="molecule type" value="Genomic_DNA"/>
</dbReference>
<gene>
    <name evidence="1" type="ORF">RFH988_LOCUS32630</name>
</gene>
<dbReference type="AlphaFoldDB" id="A0A815HNK8"/>